<name>A0A936ZFJ4_9HYPH</name>
<evidence type="ECO:0000313" key="1">
    <source>
        <dbReference type="EMBL" id="MBL0403809.1"/>
    </source>
</evidence>
<protein>
    <submittedName>
        <fullName evidence="1">Uncharacterized protein</fullName>
    </submittedName>
</protein>
<proteinExistence type="predicted"/>
<dbReference type="EMBL" id="JAEQMY010000008">
    <property type="protein sequence ID" value="MBL0403809.1"/>
    <property type="molecule type" value="Genomic_DNA"/>
</dbReference>
<gene>
    <name evidence="1" type="ORF">JKG68_07525</name>
</gene>
<organism evidence="1 2">
    <name type="scientific">Microvirga aerilata</name>
    <dbReference type="NCBI Taxonomy" id="670292"/>
    <lineage>
        <taxon>Bacteria</taxon>
        <taxon>Pseudomonadati</taxon>
        <taxon>Pseudomonadota</taxon>
        <taxon>Alphaproteobacteria</taxon>
        <taxon>Hyphomicrobiales</taxon>
        <taxon>Methylobacteriaceae</taxon>
        <taxon>Microvirga</taxon>
    </lineage>
</organism>
<comment type="caution">
    <text evidence="1">The sequence shown here is derived from an EMBL/GenBank/DDBJ whole genome shotgun (WGS) entry which is preliminary data.</text>
</comment>
<keyword evidence="2" id="KW-1185">Reference proteome</keyword>
<dbReference type="AlphaFoldDB" id="A0A936ZFJ4"/>
<evidence type="ECO:0000313" key="2">
    <source>
        <dbReference type="Proteomes" id="UP000605848"/>
    </source>
</evidence>
<accession>A0A936ZFJ4</accession>
<reference evidence="1" key="1">
    <citation type="submission" date="2021-01" db="EMBL/GenBank/DDBJ databases">
        <title>Microvirga sp.</title>
        <authorList>
            <person name="Kim M.K."/>
        </authorList>
    </citation>
    <scope>NUCLEOTIDE SEQUENCE</scope>
    <source>
        <strain evidence="1">5420S-16</strain>
    </source>
</reference>
<dbReference type="Proteomes" id="UP000605848">
    <property type="component" value="Unassembled WGS sequence"/>
</dbReference>
<dbReference type="RefSeq" id="WP_202057600.1">
    <property type="nucleotide sequence ID" value="NZ_JAEQMY010000008.1"/>
</dbReference>
<sequence>MSRIPVNKTAALSQSDCGALTTETQRVLAVLSEVEACYESDRECLKGWSGPEAIKVRLVEHLDAHHAQEREPLVQRLADLHQQITTASMIQRLRSLQH</sequence>